<dbReference type="Gene3D" id="2.40.20.10">
    <property type="entry name" value="Plasminogen Kringle 4"/>
    <property type="match status" value="1"/>
</dbReference>
<dbReference type="InterPro" id="IPR038178">
    <property type="entry name" value="Kringle_sf"/>
</dbReference>
<dbReference type="AlphaFoldDB" id="A0A4W3H461"/>
<dbReference type="Ensembl" id="ENSCMIT00000010399.1">
    <property type="protein sequence ID" value="ENSCMIP00000010130.1"/>
    <property type="gene ID" value="ENSCMIG00000005344.1"/>
</dbReference>
<keyword evidence="2 3" id="KW-1015">Disulfide bond</keyword>
<evidence type="ECO:0000313" key="5">
    <source>
        <dbReference type="Ensembl" id="ENSCMIP00000010130.1"/>
    </source>
</evidence>
<reference evidence="5" key="5">
    <citation type="submission" date="2025-09" db="UniProtKB">
        <authorList>
            <consortium name="Ensembl"/>
        </authorList>
    </citation>
    <scope>IDENTIFICATION</scope>
</reference>
<evidence type="ECO:0000256" key="3">
    <source>
        <dbReference type="PROSITE-ProRule" id="PRU00121"/>
    </source>
</evidence>
<dbReference type="SMART" id="SM00130">
    <property type="entry name" value="KR"/>
    <property type="match status" value="1"/>
</dbReference>
<reference evidence="5" key="4">
    <citation type="submission" date="2025-08" db="UniProtKB">
        <authorList>
            <consortium name="Ensembl"/>
        </authorList>
    </citation>
    <scope>IDENTIFICATION</scope>
</reference>
<dbReference type="InterPro" id="IPR018056">
    <property type="entry name" value="Kringle_CS"/>
</dbReference>
<evidence type="ECO:0000256" key="1">
    <source>
        <dbReference type="ARBA" id="ARBA00022572"/>
    </source>
</evidence>
<dbReference type="GeneTree" id="ENSGT00970000196200"/>
<dbReference type="Pfam" id="PF00051">
    <property type="entry name" value="Kringle"/>
    <property type="match status" value="1"/>
</dbReference>
<dbReference type="OMA" id="VATEMQC"/>
<dbReference type="PANTHER" id="PTHR24261:SF7">
    <property type="entry name" value="KRINGLE DOMAIN-CONTAINING PROTEIN"/>
    <property type="match status" value="1"/>
</dbReference>
<keyword evidence="6" id="KW-1185">Reference proteome</keyword>
<dbReference type="SUPFAM" id="SSF57440">
    <property type="entry name" value="Kringle-like"/>
    <property type="match status" value="1"/>
</dbReference>
<reference evidence="6" key="2">
    <citation type="journal article" date="2007" name="PLoS Biol.">
        <title>Survey sequencing and comparative analysis of the elephant shark (Callorhinchus milii) genome.</title>
        <authorList>
            <person name="Venkatesh B."/>
            <person name="Kirkness E.F."/>
            <person name="Loh Y.H."/>
            <person name="Halpern A.L."/>
            <person name="Lee A.P."/>
            <person name="Johnson J."/>
            <person name="Dandona N."/>
            <person name="Viswanathan L.D."/>
            <person name="Tay A."/>
            <person name="Venter J.C."/>
            <person name="Strausberg R.L."/>
            <person name="Brenner S."/>
        </authorList>
    </citation>
    <scope>NUCLEOTIDE SEQUENCE [LARGE SCALE GENOMIC DNA]</scope>
</reference>
<accession>A0A4W3H461</accession>
<dbReference type="GO" id="GO:0005102">
    <property type="term" value="F:signaling receptor binding"/>
    <property type="evidence" value="ECO:0007669"/>
    <property type="project" value="TreeGrafter"/>
</dbReference>
<dbReference type="CDD" id="cd00108">
    <property type="entry name" value="KR"/>
    <property type="match status" value="1"/>
</dbReference>
<feature type="disulfide bond" evidence="3">
    <location>
        <begin position="34"/>
        <end position="73"/>
    </location>
</feature>
<dbReference type="PANTHER" id="PTHR24261">
    <property type="entry name" value="PLASMINOGEN-RELATED"/>
    <property type="match status" value="1"/>
</dbReference>
<dbReference type="GO" id="GO:0004175">
    <property type="term" value="F:endopeptidase activity"/>
    <property type="evidence" value="ECO:0007669"/>
    <property type="project" value="TreeGrafter"/>
</dbReference>
<dbReference type="PROSITE" id="PS50070">
    <property type="entry name" value="KRINGLE_2"/>
    <property type="match status" value="1"/>
</dbReference>
<dbReference type="InterPro" id="IPR000001">
    <property type="entry name" value="Kringle"/>
</dbReference>
<feature type="domain" description="Kringle" evidence="4">
    <location>
        <begin position="11"/>
        <end position="90"/>
    </location>
</feature>
<dbReference type="STRING" id="7868.ENSCMIP00000010130"/>
<reference evidence="6" key="3">
    <citation type="journal article" date="2014" name="Nature">
        <title>Elephant shark genome provides unique insights into gnathostome evolution.</title>
        <authorList>
            <consortium name="International Elephant Shark Genome Sequencing Consortium"/>
            <person name="Venkatesh B."/>
            <person name="Lee A.P."/>
            <person name="Ravi V."/>
            <person name="Maurya A.K."/>
            <person name="Lian M.M."/>
            <person name="Swann J.B."/>
            <person name="Ohta Y."/>
            <person name="Flajnik M.F."/>
            <person name="Sutoh Y."/>
            <person name="Kasahara M."/>
            <person name="Hoon S."/>
            <person name="Gangu V."/>
            <person name="Roy S.W."/>
            <person name="Irimia M."/>
            <person name="Korzh V."/>
            <person name="Kondrychyn I."/>
            <person name="Lim Z.W."/>
            <person name="Tay B.H."/>
            <person name="Tohari S."/>
            <person name="Kong K.W."/>
            <person name="Ho S."/>
            <person name="Lorente-Galdos B."/>
            <person name="Quilez J."/>
            <person name="Marques-Bonet T."/>
            <person name="Raney B.J."/>
            <person name="Ingham P.W."/>
            <person name="Tay A."/>
            <person name="Hillier L.W."/>
            <person name="Minx P."/>
            <person name="Boehm T."/>
            <person name="Wilson R.K."/>
            <person name="Brenner S."/>
            <person name="Warren W.C."/>
        </authorList>
    </citation>
    <scope>NUCLEOTIDE SEQUENCE [LARGE SCALE GENOMIC DNA]</scope>
</reference>
<evidence type="ECO:0000259" key="4">
    <source>
        <dbReference type="PROSITE" id="PS50070"/>
    </source>
</evidence>
<dbReference type="InterPro" id="IPR050759">
    <property type="entry name" value="Serine_protease_kringle"/>
</dbReference>
<feature type="disulfide bond" evidence="3">
    <location>
        <begin position="62"/>
        <end position="85"/>
    </location>
</feature>
<proteinExistence type="predicted"/>
<protein>
    <recommendedName>
        <fullName evidence="4">Kringle domain-containing protein</fullName>
    </recommendedName>
</protein>
<comment type="caution">
    <text evidence="3">Lacks conserved residue(s) required for the propagation of feature annotation.</text>
</comment>
<dbReference type="InterPro" id="IPR013806">
    <property type="entry name" value="Kringle-like"/>
</dbReference>
<dbReference type="GO" id="GO:0005615">
    <property type="term" value="C:extracellular space"/>
    <property type="evidence" value="ECO:0007669"/>
    <property type="project" value="TreeGrafter"/>
</dbReference>
<dbReference type="Proteomes" id="UP000314986">
    <property type="component" value="Unassembled WGS sequence"/>
</dbReference>
<dbReference type="FunFam" id="2.40.20.10:FF:000025">
    <property type="entry name" value="Plasminogen"/>
    <property type="match status" value="1"/>
</dbReference>
<organism evidence="5 6">
    <name type="scientific">Callorhinchus milii</name>
    <name type="common">Ghost shark</name>
    <dbReference type="NCBI Taxonomy" id="7868"/>
    <lineage>
        <taxon>Eukaryota</taxon>
        <taxon>Metazoa</taxon>
        <taxon>Chordata</taxon>
        <taxon>Craniata</taxon>
        <taxon>Vertebrata</taxon>
        <taxon>Chondrichthyes</taxon>
        <taxon>Holocephali</taxon>
        <taxon>Chimaeriformes</taxon>
        <taxon>Callorhinchidae</taxon>
        <taxon>Callorhinchus</taxon>
    </lineage>
</organism>
<sequence length="93" mass="10732">LKLPSVATEMQCYTGKTGTTYRGIVQTTKSGKTCQRWDSQKPHQHIRIYKDYPNKGLIENYCRNPGDGEAPWCYTMDPDVRWEYCSILSSSFT</sequence>
<dbReference type="PRINTS" id="PR00018">
    <property type="entry name" value="KRINGLE"/>
</dbReference>
<keyword evidence="1 3" id="KW-0420">Kringle</keyword>
<evidence type="ECO:0000256" key="2">
    <source>
        <dbReference type="ARBA" id="ARBA00023157"/>
    </source>
</evidence>
<name>A0A4W3H461_CALMI</name>
<dbReference type="InParanoid" id="A0A4W3H461"/>
<reference evidence="6" key="1">
    <citation type="journal article" date="2006" name="Science">
        <title>Ancient noncoding elements conserved in the human genome.</title>
        <authorList>
            <person name="Venkatesh B."/>
            <person name="Kirkness E.F."/>
            <person name="Loh Y.H."/>
            <person name="Halpern A.L."/>
            <person name="Lee A.P."/>
            <person name="Johnson J."/>
            <person name="Dandona N."/>
            <person name="Viswanathan L.D."/>
            <person name="Tay A."/>
            <person name="Venter J.C."/>
            <person name="Strausberg R.L."/>
            <person name="Brenner S."/>
        </authorList>
    </citation>
    <scope>NUCLEOTIDE SEQUENCE [LARGE SCALE GENOMIC DNA]</scope>
</reference>
<evidence type="ECO:0000313" key="6">
    <source>
        <dbReference type="Proteomes" id="UP000314986"/>
    </source>
</evidence>
<dbReference type="PROSITE" id="PS00021">
    <property type="entry name" value="KRINGLE_1"/>
    <property type="match status" value="1"/>
</dbReference>